<organism evidence="1 2">
    <name type="scientific">Batillaria attramentaria</name>
    <dbReference type="NCBI Taxonomy" id="370345"/>
    <lineage>
        <taxon>Eukaryota</taxon>
        <taxon>Metazoa</taxon>
        <taxon>Spiralia</taxon>
        <taxon>Lophotrochozoa</taxon>
        <taxon>Mollusca</taxon>
        <taxon>Gastropoda</taxon>
        <taxon>Caenogastropoda</taxon>
        <taxon>Sorbeoconcha</taxon>
        <taxon>Cerithioidea</taxon>
        <taxon>Batillariidae</taxon>
        <taxon>Batillaria</taxon>
    </lineage>
</organism>
<dbReference type="Proteomes" id="UP001519460">
    <property type="component" value="Unassembled WGS sequence"/>
</dbReference>
<reference evidence="1 2" key="1">
    <citation type="journal article" date="2023" name="Sci. Data">
        <title>Genome assembly of the Korean intertidal mud-creeper Batillaria attramentaria.</title>
        <authorList>
            <person name="Patra A.K."/>
            <person name="Ho P.T."/>
            <person name="Jun S."/>
            <person name="Lee S.J."/>
            <person name="Kim Y."/>
            <person name="Won Y.J."/>
        </authorList>
    </citation>
    <scope>NUCLEOTIDE SEQUENCE [LARGE SCALE GENOMIC DNA]</scope>
    <source>
        <strain evidence="1">Wonlab-2016</strain>
    </source>
</reference>
<sequence>MNVLGMAEQPSDDAIILGRKTRKWKPKEKSRDVRTIFANTLDSHLAELLWIPMTILGRKIRVLKKKVVELFTHANSGNECS</sequence>
<keyword evidence="2" id="KW-1185">Reference proteome</keyword>
<accession>A0ABD0K6E8</accession>
<evidence type="ECO:0000313" key="1">
    <source>
        <dbReference type="EMBL" id="KAK7483007.1"/>
    </source>
</evidence>
<proteinExistence type="predicted"/>
<gene>
    <name evidence="1" type="ORF">BaRGS_00025784</name>
</gene>
<dbReference type="AlphaFoldDB" id="A0ABD0K6E8"/>
<name>A0ABD0K6E8_9CAEN</name>
<evidence type="ECO:0000313" key="2">
    <source>
        <dbReference type="Proteomes" id="UP001519460"/>
    </source>
</evidence>
<comment type="caution">
    <text evidence="1">The sequence shown here is derived from an EMBL/GenBank/DDBJ whole genome shotgun (WGS) entry which is preliminary data.</text>
</comment>
<dbReference type="EMBL" id="JACVVK020000235">
    <property type="protein sequence ID" value="KAK7483007.1"/>
    <property type="molecule type" value="Genomic_DNA"/>
</dbReference>
<protein>
    <submittedName>
        <fullName evidence="1">Uncharacterized protein</fullName>
    </submittedName>
</protein>